<evidence type="ECO:0000313" key="13">
    <source>
        <dbReference type="EMBL" id="AKQ47076.1"/>
    </source>
</evidence>
<dbReference type="OrthoDB" id="9768177at2"/>
<evidence type="ECO:0000256" key="10">
    <source>
        <dbReference type="SAM" id="SignalP"/>
    </source>
</evidence>
<keyword evidence="3 8" id="KW-1134">Transmembrane beta strand</keyword>
<evidence type="ECO:0000256" key="6">
    <source>
        <dbReference type="ARBA" id="ARBA00023136"/>
    </source>
</evidence>
<dbReference type="InterPro" id="IPR039426">
    <property type="entry name" value="TonB-dep_rcpt-like"/>
</dbReference>
<evidence type="ECO:0000256" key="8">
    <source>
        <dbReference type="PROSITE-ProRule" id="PRU01360"/>
    </source>
</evidence>
<dbReference type="GO" id="GO:0009279">
    <property type="term" value="C:cell outer membrane"/>
    <property type="evidence" value="ECO:0007669"/>
    <property type="project" value="UniProtKB-SubCell"/>
</dbReference>
<keyword evidence="13" id="KW-0675">Receptor</keyword>
<evidence type="ECO:0000313" key="14">
    <source>
        <dbReference type="Proteomes" id="UP000036458"/>
    </source>
</evidence>
<comment type="subcellular location">
    <subcellularLocation>
        <location evidence="1 8">Cell outer membrane</location>
        <topology evidence="1 8">Multi-pass membrane protein</topology>
    </subcellularLocation>
</comment>
<evidence type="ECO:0000256" key="4">
    <source>
        <dbReference type="ARBA" id="ARBA00022692"/>
    </source>
</evidence>
<evidence type="ECO:0000256" key="5">
    <source>
        <dbReference type="ARBA" id="ARBA00023077"/>
    </source>
</evidence>
<dbReference type="Gene3D" id="2.40.170.20">
    <property type="entry name" value="TonB-dependent receptor, beta-barrel domain"/>
    <property type="match status" value="1"/>
</dbReference>
<dbReference type="Proteomes" id="UP000036458">
    <property type="component" value="Chromosome"/>
</dbReference>
<dbReference type="Pfam" id="PF07715">
    <property type="entry name" value="Plug"/>
    <property type="match status" value="1"/>
</dbReference>
<name>A0A0H4W9G0_9BACT</name>
<evidence type="ECO:0000259" key="12">
    <source>
        <dbReference type="Pfam" id="PF07715"/>
    </source>
</evidence>
<dbReference type="NCBIfam" id="TIGR04057">
    <property type="entry name" value="SusC_RagA_signa"/>
    <property type="match status" value="1"/>
</dbReference>
<sequence>MKIMLRLMLFVLSLSIAQAGFAQSKTITGRVTSSDDGSAMPGVSVVVKGTTIGSSTDGNGRYSIQAPVGGVLVYSFIGTVSQEKTVGDNNNIDVVLRTDSKALDEVVVTALGIQEEKKSLGYAITEVKGSTVAQTQRENFVNALAGRVAGVEVNSTSGLPGSSTSIVIRGQSSLSGSSQPLFVVDGLPISNDVTSTGTFATAGVSGKSFENRGIDFTNRAADINPEDIESITVLKGPEASALYGIEAASGAIVVTTKRGKAGQGKINYSFNSRISSITKLPERQKVFNRGVNGYTSEGEETLTYFGAPYPEGTQFYDNVSKFFQTAFQQKHNLTFTGGSEKTTYRVSGAYTNSEGYIPNTGLDQINLNSSITTDLNKYISTDVSFDYTRADNDKAFTGVNGAFLHLLLWPMDDDASVYLNPDGTRRDYATFANGVENPFFNVNKNILNTLTDRYRTNVQMSVKPAAGLRFVLQGGVDYYTEKTTIVRHPESNTGKSYGGLFDQVLSTTRNLTVQYYGQYTKRFFGDKFGIDLKAGSMVRDNNRFSAAASGERFQAPGVYSINNTLLTSQRAFNNLNQYRNLGVFGSVGLSYDDIVYLTVTGRNDWSSTLPVENNSFFYPSAAMSFVFTELTPLASIKNILSYGKLRASIAQVGKDARPYSIRPFYENALTTGGGYRYGFTGPSLNLRPEMTTSYEFGTEMKFFNDRFGIDATYFSKTSVDQIVQNLRLSYATGFVLMTFNAGEIKNEGVELQMNATPLQMDNFTWDVSANYTKFWNELVKLPGDVTEFYNSDTWLYGNVRAGSRVGGPLSTFTGYDYFRNKNGELLINPTTGLPTVNTAEWVVVGDKNPDFTVGLTNTFSYKNIGLNFLLDFRVGGDVYNATEHYMVTRGLSPRTLSRDQTRIVEGVLQDGLENTDNPTRNNLPIDVSRNSSYWSSIYNFNTFIEKDINWMRLRDVTLSYRLPSTLLKRAGFVKDLSLSVTGTDLFILTNYSGLDPIGAGTSAATGGAGGGGIDYGNFPTPRGWNFTLRAGF</sequence>
<dbReference type="KEGG" id="ruf:TH63_17815"/>
<gene>
    <name evidence="13" type="ORF">TH63_17815</name>
</gene>
<dbReference type="NCBIfam" id="TIGR04056">
    <property type="entry name" value="OMP_RagA_SusC"/>
    <property type="match status" value="1"/>
</dbReference>
<reference evidence="13 14" key="1">
    <citation type="submission" date="2015-01" db="EMBL/GenBank/DDBJ databases">
        <title>Rufibacter sp./DG31D/ whole genome sequencing.</title>
        <authorList>
            <person name="Kim M.K."/>
            <person name="Srinivasan S."/>
            <person name="Lee J.-J."/>
        </authorList>
    </citation>
    <scope>NUCLEOTIDE SEQUENCE [LARGE SCALE GENOMIC DNA]</scope>
    <source>
        <strain evidence="13 14">DG31D</strain>
    </source>
</reference>
<dbReference type="EMBL" id="CP010777">
    <property type="protein sequence ID" value="AKQ47076.1"/>
    <property type="molecule type" value="Genomic_DNA"/>
</dbReference>
<keyword evidence="10" id="KW-0732">Signal</keyword>
<feature type="chain" id="PRO_5005211589" evidence="10">
    <location>
        <begin position="23"/>
        <end position="1032"/>
    </location>
</feature>
<keyword evidence="5 9" id="KW-0798">TonB box</keyword>
<comment type="similarity">
    <text evidence="8 9">Belongs to the TonB-dependent receptor family.</text>
</comment>
<dbReference type="AlphaFoldDB" id="A0A0H4W9G0"/>
<dbReference type="InterPro" id="IPR023996">
    <property type="entry name" value="TonB-dep_OMP_SusC/RagA"/>
</dbReference>
<dbReference type="PATRIC" id="fig|1379910.4.peg.3883"/>
<feature type="domain" description="TonB-dependent receptor-like beta-barrel" evidence="11">
    <location>
        <begin position="423"/>
        <end position="880"/>
    </location>
</feature>
<evidence type="ECO:0000259" key="11">
    <source>
        <dbReference type="Pfam" id="PF00593"/>
    </source>
</evidence>
<dbReference type="Gene3D" id="2.60.40.1120">
    <property type="entry name" value="Carboxypeptidase-like, regulatory domain"/>
    <property type="match status" value="1"/>
</dbReference>
<evidence type="ECO:0000256" key="1">
    <source>
        <dbReference type="ARBA" id="ARBA00004571"/>
    </source>
</evidence>
<dbReference type="InterPro" id="IPR012910">
    <property type="entry name" value="Plug_dom"/>
</dbReference>
<keyword evidence="7 8" id="KW-0998">Cell outer membrane</keyword>
<proteinExistence type="inferred from homology"/>
<dbReference type="Pfam" id="PF00593">
    <property type="entry name" value="TonB_dep_Rec_b-barrel"/>
    <property type="match status" value="1"/>
</dbReference>
<organism evidence="13 14">
    <name type="scientific">Rufibacter radiotolerans</name>
    <dbReference type="NCBI Taxonomy" id="1379910"/>
    <lineage>
        <taxon>Bacteria</taxon>
        <taxon>Pseudomonadati</taxon>
        <taxon>Bacteroidota</taxon>
        <taxon>Cytophagia</taxon>
        <taxon>Cytophagales</taxon>
        <taxon>Hymenobacteraceae</taxon>
        <taxon>Rufibacter</taxon>
    </lineage>
</organism>
<dbReference type="Pfam" id="PF13715">
    <property type="entry name" value="CarbopepD_reg_2"/>
    <property type="match status" value="1"/>
</dbReference>
<keyword evidence="14" id="KW-1185">Reference proteome</keyword>
<dbReference type="Gene3D" id="2.170.130.10">
    <property type="entry name" value="TonB-dependent receptor, plug domain"/>
    <property type="match status" value="1"/>
</dbReference>
<evidence type="ECO:0000256" key="3">
    <source>
        <dbReference type="ARBA" id="ARBA00022452"/>
    </source>
</evidence>
<dbReference type="InterPro" id="IPR037066">
    <property type="entry name" value="Plug_dom_sf"/>
</dbReference>
<protein>
    <submittedName>
        <fullName evidence="13">Membrane receptor RagA</fullName>
    </submittedName>
</protein>
<dbReference type="InterPro" id="IPR008969">
    <property type="entry name" value="CarboxyPept-like_regulatory"/>
</dbReference>
<dbReference type="InterPro" id="IPR000531">
    <property type="entry name" value="Beta-barrel_TonB"/>
</dbReference>
<keyword evidence="2 8" id="KW-0813">Transport</keyword>
<dbReference type="STRING" id="1379910.TH63_17815"/>
<evidence type="ECO:0000256" key="7">
    <source>
        <dbReference type="ARBA" id="ARBA00023237"/>
    </source>
</evidence>
<dbReference type="InterPro" id="IPR023997">
    <property type="entry name" value="TonB-dep_OMP_SusC/RagA_CS"/>
</dbReference>
<keyword evidence="6 8" id="KW-0472">Membrane</keyword>
<keyword evidence="4 8" id="KW-0812">Transmembrane</keyword>
<dbReference type="SUPFAM" id="SSF56935">
    <property type="entry name" value="Porins"/>
    <property type="match status" value="1"/>
</dbReference>
<dbReference type="PROSITE" id="PS52016">
    <property type="entry name" value="TONB_DEPENDENT_REC_3"/>
    <property type="match status" value="1"/>
</dbReference>
<feature type="signal peptide" evidence="10">
    <location>
        <begin position="1"/>
        <end position="22"/>
    </location>
</feature>
<feature type="domain" description="TonB-dependent receptor plug" evidence="12">
    <location>
        <begin position="117"/>
        <end position="251"/>
    </location>
</feature>
<dbReference type="InterPro" id="IPR036942">
    <property type="entry name" value="Beta-barrel_TonB_sf"/>
</dbReference>
<evidence type="ECO:0000256" key="9">
    <source>
        <dbReference type="RuleBase" id="RU003357"/>
    </source>
</evidence>
<dbReference type="SUPFAM" id="SSF49464">
    <property type="entry name" value="Carboxypeptidase regulatory domain-like"/>
    <property type="match status" value="1"/>
</dbReference>
<accession>A0A0H4W9G0</accession>
<evidence type="ECO:0000256" key="2">
    <source>
        <dbReference type="ARBA" id="ARBA00022448"/>
    </source>
</evidence>